<organism evidence="1 2">
    <name type="scientific">Longimycelium tulufanense</name>
    <dbReference type="NCBI Taxonomy" id="907463"/>
    <lineage>
        <taxon>Bacteria</taxon>
        <taxon>Bacillati</taxon>
        <taxon>Actinomycetota</taxon>
        <taxon>Actinomycetes</taxon>
        <taxon>Pseudonocardiales</taxon>
        <taxon>Pseudonocardiaceae</taxon>
        <taxon>Longimycelium</taxon>
    </lineage>
</organism>
<evidence type="ECO:0000313" key="2">
    <source>
        <dbReference type="Proteomes" id="UP000637578"/>
    </source>
</evidence>
<dbReference type="EMBL" id="BMMK01000011">
    <property type="protein sequence ID" value="GGM55740.1"/>
    <property type="molecule type" value="Genomic_DNA"/>
</dbReference>
<dbReference type="AlphaFoldDB" id="A0A8J3CE88"/>
<protein>
    <recommendedName>
        <fullName evidence="3">Helix-turn-helix DNA binding domain protein</fullName>
    </recommendedName>
</protein>
<accession>A0A8J3CE88</accession>
<gene>
    <name evidence="1" type="ORF">GCM10012275_28570</name>
</gene>
<reference evidence="1" key="2">
    <citation type="submission" date="2020-09" db="EMBL/GenBank/DDBJ databases">
        <authorList>
            <person name="Sun Q."/>
            <person name="Zhou Y."/>
        </authorList>
    </citation>
    <scope>NUCLEOTIDE SEQUENCE</scope>
    <source>
        <strain evidence="1">CGMCC 4.5737</strain>
    </source>
</reference>
<comment type="caution">
    <text evidence="1">The sequence shown here is derived from an EMBL/GenBank/DDBJ whole genome shotgun (WGS) entry which is preliminary data.</text>
</comment>
<evidence type="ECO:0008006" key="3">
    <source>
        <dbReference type="Google" id="ProtNLM"/>
    </source>
</evidence>
<name>A0A8J3CE88_9PSEU</name>
<evidence type="ECO:0000313" key="1">
    <source>
        <dbReference type="EMBL" id="GGM55740.1"/>
    </source>
</evidence>
<reference evidence="1" key="1">
    <citation type="journal article" date="2014" name="Int. J. Syst. Evol. Microbiol.">
        <title>Complete genome sequence of Corynebacterium casei LMG S-19264T (=DSM 44701T), isolated from a smear-ripened cheese.</title>
        <authorList>
            <consortium name="US DOE Joint Genome Institute (JGI-PGF)"/>
            <person name="Walter F."/>
            <person name="Albersmeier A."/>
            <person name="Kalinowski J."/>
            <person name="Ruckert C."/>
        </authorList>
    </citation>
    <scope>NUCLEOTIDE SEQUENCE</scope>
    <source>
        <strain evidence="1">CGMCC 4.5737</strain>
    </source>
</reference>
<keyword evidence="2" id="KW-1185">Reference proteome</keyword>
<proteinExistence type="predicted"/>
<dbReference type="Proteomes" id="UP000637578">
    <property type="component" value="Unassembled WGS sequence"/>
</dbReference>
<sequence length="281" mass="30612">MTECSRPHCNRPVRSRGLCSSHYAVLQHAGAFRFYPVQPVRQHVQALYRLGWSAIHIAKAANTTESHVIKILEGKPRHTRKETARAILALPLVPGAAERQHHNPVGTVRRLHALMRVGWSAHTIAQRCGSTLATIRGASRGIVSYRTASLVAQVYEELSGTPGDNPNTAKTARVLGYPSPMAWDDDTIDDPKAKPRGIANKPAPKPHSYVDGCVVSRLIMGQHQGLRPSRAERDAALLALDRAGLNYAAIGGRLGMDTDSAERALMRAKARQRQGQQKGAA</sequence>